<feature type="signal peptide" evidence="12">
    <location>
        <begin position="1"/>
        <end position="24"/>
    </location>
</feature>
<evidence type="ECO:0000256" key="6">
    <source>
        <dbReference type="ARBA" id="ARBA00022989"/>
    </source>
</evidence>
<evidence type="ECO:0000256" key="3">
    <source>
        <dbReference type="ARBA" id="ARBA00022729"/>
    </source>
</evidence>
<dbReference type="InterPro" id="IPR003599">
    <property type="entry name" value="Ig_sub"/>
</dbReference>
<dbReference type="PRINTS" id="PR01472">
    <property type="entry name" value="ICAMVCAM1"/>
</dbReference>
<feature type="domain" description="Ig-like" evidence="13">
    <location>
        <begin position="227"/>
        <end position="289"/>
    </location>
</feature>
<dbReference type="InterPro" id="IPR036179">
    <property type="entry name" value="Ig-like_dom_sf"/>
</dbReference>
<keyword evidence="7 11" id="KW-0472">Membrane</keyword>
<keyword evidence="9" id="KW-0325">Glycoprotein</keyword>
<keyword evidence="4" id="KW-0677">Repeat</keyword>
<dbReference type="InterPro" id="IPR013783">
    <property type="entry name" value="Ig-like_fold"/>
</dbReference>
<dbReference type="PANTHER" id="PTHR13771">
    <property type="entry name" value="INTERCELLULAR ADHESION MOLECULE"/>
    <property type="match status" value="1"/>
</dbReference>
<dbReference type="Proteomes" id="UP001153269">
    <property type="component" value="Unassembled WGS sequence"/>
</dbReference>
<keyword evidence="15" id="KW-1185">Reference proteome</keyword>
<evidence type="ECO:0000256" key="1">
    <source>
        <dbReference type="ARBA" id="ARBA00004479"/>
    </source>
</evidence>
<keyword evidence="2 11" id="KW-0812">Transmembrane</keyword>
<dbReference type="SUPFAM" id="SSF48726">
    <property type="entry name" value="Immunoglobulin"/>
    <property type="match status" value="2"/>
</dbReference>
<evidence type="ECO:0000259" key="13">
    <source>
        <dbReference type="PROSITE" id="PS50835"/>
    </source>
</evidence>
<name>A0A9N7ZAW8_PLEPL</name>
<comment type="caution">
    <text evidence="14">The sequence shown here is derived from an EMBL/GenBank/DDBJ whole genome shotgun (WGS) entry which is preliminary data.</text>
</comment>
<dbReference type="InterPro" id="IPR003598">
    <property type="entry name" value="Ig_sub2"/>
</dbReference>
<dbReference type="Gene3D" id="2.60.40.10">
    <property type="entry name" value="Immunoglobulins"/>
    <property type="match status" value="3"/>
</dbReference>
<dbReference type="PANTHER" id="PTHR13771:SF9">
    <property type="entry name" value="INTERCELLULAR ADHESION MOLECULE 5"/>
    <property type="match status" value="1"/>
</dbReference>
<evidence type="ECO:0000256" key="4">
    <source>
        <dbReference type="ARBA" id="ARBA00022737"/>
    </source>
</evidence>
<dbReference type="SMART" id="SM00409">
    <property type="entry name" value="IG"/>
    <property type="match status" value="2"/>
</dbReference>
<evidence type="ECO:0000256" key="9">
    <source>
        <dbReference type="ARBA" id="ARBA00023180"/>
    </source>
</evidence>
<dbReference type="GO" id="GO:0098609">
    <property type="term" value="P:cell-cell adhesion"/>
    <property type="evidence" value="ECO:0007669"/>
    <property type="project" value="InterPro"/>
</dbReference>
<evidence type="ECO:0000256" key="11">
    <source>
        <dbReference type="SAM" id="Phobius"/>
    </source>
</evidence>
<dbReference type="InterPro" id="IPR003987">
    <property type="entry name" value="ICAM_VCAM_N"/>
</dbReference>
<feature type="transmembrane region" description="Helical" evidence="11">
    <location>
        <begin position="298"/>
        <end position="321"/>
    </location>
</feature>
<evidence type="ECO:0000256" key="10">
    <source>
        <dbReference type="ARBA" id="ARBA00023319"/>
    </source>
</evidence>
<evidence type="ECO:0000256" key="12">
    <source>
        <dbReference type="SAM" id="SignalP"/>
    </source>
</evidence>
<comment type="subcellular location">
    <subcellularLocation>
        <location evidence="1">Membrane</location>
        <topology evidence="1">Single-pass type I membrane protein</topology>
    </subcellularLocation>
</comment>
<sequence length="349" mass="38414">MFSRYVLVIVSLLDLLSDFSVSCCDYNCANRTVFSPSRLVVKHGDPTSATCSLCPSCPDGIFDLEKSVGSNVKNGSTITWTVAKMTEWKTTPKCFYTTTDNIQCCTPLNITLYKTPDLVSVSFLNHSGPLFESRNYTLQCEVQNVAPIRSVHVTFFRGQTELGQKLSLSKPQEKPVTEVFSLGISTTKEDDGAQYWCQVKLELGPDGPQPPPMVASKNVTATVHYKPQQLAPPPPDLITLTEGDPLELNCTAEGNPSPSSVLSIQSVASEHEGQYTCSVSNDVGTDTVTFRVDVKPFILPYIIVAVVLLIACVMGGVFYIYKQGRMGNYNLKDVFRFHQQREAVPTVEL</sequence>
<proteinExistence type="predicted"/>
<dbReference type="InterPro" id="IPR007110">
    <property type="entry name" value="Ig-like_dom"/>
</dbReference>
<evidence type="ECO:0000256" key="7">
    <source>
        <dbReference type="ARBA" id="ARBA00023136"/>
    </source>
</evidence>
<keyword evidence="6 11" id="KW-1133">Transmembrane helix</keyword>
<evidence type="ECO:0000313" key="14">
    <source>
        <dbReference type="EMBL" id="CAB1454994.1"/>
    </source>
</evidence>
<dbReference type="GO" id="GO:0005178">
    <property type="term" value="F:integrin binding"/>
    <property type="evidence" value="ECO:0007669"/>
    <property type="project" value="InterPro"/>
</dbReference>
<feature type="chain" id="PRO_5040506968" description="Ig-like domain-containing protein" evidence="12">
    <location>
        <begin position="25"/>
        <end position="349"/>
    </location>
</feature>
<evidence type="ECO:0000313" key="15">
    <source>
        <dbReference type="Proteomes" id="UP001153269"/>
    </source>
</evidence>
<dbReference type="InterPro" id="IPR047012">
    <property type="entry name" value="ICAM_VCAM"/>
</dbReference>
<protein>
    <recommendedName>
        <fullName evidence="13">Ig-like domain-containing protein</fullName>
    </recommendedName>
</protein>
<evidence type="ECO:0000256" key="2">
    <source>
        <dbReference type="ARBA" id="ARBA00022692"/>
    </source>
</evidence>
<reference evidence="14" key="1">
    <citation type="submission" date="2020-03" db="EMBL/GenBank/DDBJ databases">
        <authorList>
            <person name="Weist P."/>
        </authorList>
    </citation>
    <scope>NUCLEOTIDE SEQUENCE</scope>
</reference>
<dbReference type="AlphaFoldDB" id="A0A9N7ZAW8"/>
<organism evidence="14 15">
    <name type="scientific">Pleuronectes platessa</name>
    <name type="common">European plaice</name>
    <dbReference type="NCBI Taxonomy" id="8262"/>
    <lineage>
        <taxon>Eukaryota</taxon>
        <taxon>Metazoa</taxon>
        <taxon>Chordata</taxon>
        <taxon>Craniata</taxon>
        <taxon>Vertebrata</taxon>
        <taxon>Euteleostomi</taxon>
        <taxon>Actinopterygii</taxon>
        <taxon>Neopterygii</taxon>
        <taxon>Teleostei</taxon>
        <taxon>Neoteleostei</taxon>
        <taxon>Acanthomorphata</taxon>
        <taxon>Carangaria</taxon>
        <taxon>Pleuronectiformes</taxon>
        <taxon>Pleuronectoidei</taxon>
        <taxon>Pleuronectidae</taxon>
        <taxon>Pleuronectes</taxon>
    </lineage>
</organism>
<keyword evidence="5" id="KW-0130">Cell adhesion</keyword>
<accession>A0A9N7ZAW8</accession>
<dbReference type="GO" id="GO:0016020">
    <property type="term" value="C:membrane"/>
    <property type="evidence" value="ECO:0007669"/>
    <property type="project" value="UniProtKB-SubCell"/>
</dbReference>
<dbReference type="EMBL" id="CADEAL010004235">
    <property type="protein sequence ID" value="CAB1454994.1"/>
    <property type="molecule type" value="Genomic_DNA"/>
</dbReference>
<evidence type="ECO:0000256" key="5">
    <source>
        <dbReference type="ARBA" id="ARBA00022889"/>
    </source>
</evidence>
<evidence type="ECO:0000256" key="8">
    <source>
        <dbReference type="ARBA" id="ARBA00023157"/>
    </source>
</evidence>
<keyword evidence="8" id="KW-1015">Disulfide bond</keyword>
<keyword evidence="10" id="KW-0393">Immunoglobulin domain</keyword>
<gene>
    <name evidence="14" type="ORF">PLEPLA_LOCUS42764</name>
</gene>
<feature type="domain" description="Ig-like" evidence="13">
    <location>
        <begin position="116"/>
        <end position="220"/>
    </location>
</feature>
<dbReference type="SMART" id="SM00408">
    <property type="entry name" value="IGc2"/>
    <property type="match status" value="1"/>
</dbReference>
<dbReference type="PROSITE" id="PS50835">
    <property type="entry name" value="IG_LIKE"/>
    <property type="match status" value="2"/>
</dbReference>
<keyword evidence="3 12" id="KW-0732">Signal</keyword>